<keyword evidence="2" id="KW-0732">Signal</keyword>
<evidence type="ECO:0000313" key="3">
    <source>
        <dbReference type="EMBL" id="QHB80558.1"/>
    </source>
</evidence>
<dbReference type="GO" id="GO:0007218">
    <property type="term" value="P:neuropeptide signaling pathway"/>
    <property type="evidence" value="ECO:0007669"/>
    <property type="project" value="UniProtKB-KW"/>
</dbReference>
<name>A0A7U3MC98_CARVO</name>
<feature type="region of interest" description="Disordered" evidence="1">
    <location>
        <begin position="109"/>
        <end position="131"/>
    </location>
</feature>
<feature type="chain" id="PRO_5031510231" evidence="2">
    <location>
        <begin position="27"/>
        <end position="131"/>
    </location>
</feature>
<proteinExistence type="evidence at transcript level"/>
<keyword evidence="3" id="KW-0527">Neuropeptide</keyword>
<sequence length="131" mass="15012">MHCKMNVAARWLIIGVAVVIVTTGWAHPAPDPNRGISDALKYLQELDRIYAHVAMPSLRSDRAFAQSNVMTSDMENAISMLRLHELDKLYSDRIRPRFGKRTELKHTLQDYDGPFQSEDNDKEWLSLSNGR</sequence>
<feature type="signal peptide" evidence="2">
    <location>
        <begin position="1"/>
        <end position="26"/>
    </location>
</feature>
<evidence type="ECO:0000256" key="2">
    <source>
        <dbReference type="SAM" id="SignalP"/>
    </source>
</evidence>
<reference evidence="3" key="1">
    <citation type="journal article" date="2020" name="Insect Biochem. Mol. Biol.">
        <title>The Neuropeptidome of Carabus (Coleoptera, Adephaga: Carabidae).</title>
        <authorList>
            <person name="Ragionieri L."/>
            <person name="Predel R."/>
        </authorList>
    </citation>
    <scope>NUCLEOTIDE SEQUENCE</scope>
    <source>
        <strain evidence="3">37</strain>
    </source>
</reference>
<evidence type="ECO:0000256" key="1">
    <source>
        <dbReference type="SAM" id="MobiDB-lite"/>
    </source>
</evidence>
<accession>A0A7U3MC98</accession>
<protein>
    <submittedName>
        <fullName evidence="3">Neuropeptide F1 transcript b</fullName>
    </submittedName>
</protein>
<dbReference type="AlphaFoldDB" id="A0A7U3MC98"/>
<organism evidence="3">
    <name type="scientific">Carabus violaceus</name>
    <name type="common">Violet ground beetle</name>
    <dbReference type="NCBI Taxonomy" id="41075"/>
    <lineage>
        <taxon>Eukaryota</taxon>
        <taxon>Metazoa</taxon>
        <taxon>Ecdysozoa</taxon>
        <taxon>Arthropoda</taxon>
        <taxon>Hexapoda</taxon>
        <taxon>Insecta</taxon>
        <taxon>Pterygota</taxon>
        <taxon>Neoptera</taxon>
        <taxon>Endopterygota</taxon>
        <taxon>Coleoptera</taxon>
        <taxon>Adephaga</taxon>
        <taxon>Caraboidea</taxon>
        <taxon>Carabidae</taxon>
        <taxon>Carabinae</taxon>
        <taxon>Carabini</taxon>
        <taxon>Carabina</taxon>
        <taxon>Carabus</taxon>
        <taxon>Megodontus</taxon>
    </lineage>
</organism>
<dbReference type="EMBL" id="MN837661">
    <property type="protein sequence ID" value="QHB80558.1"/>
    <property type="molecule type" value="mRNA"/>
</dbReference>